<dbReference type="Pfam" id="PF06257">
    <property type="entry name" value="VEG"/>
    <property type="match status" value="1"/>
</dbReference>
<dbReference type="PANTHER" id="PTHR40026">
    <property type="entry name" value="PROTEIN VEG"/>
    <property type="match status" value="1"/>
</dbReference>
<accession>A0ABV1J8S3</accession>
<dbReference type="RefSeq" id="WP_108830651.1">
    <property type="nucleotide sequence ID" value="NZ_JAOQJD010000008.1"/>
</dbReference>
<gene>
    <name evidence="1" type="ORF">AAA081_04705</name>
</gene>
<keyword evidence="2" id="KW-1185">Reference proteome</keyword>
<evidence type="ECO:0000313" key="2">
    <source>
        <dbReference type="Proteomes" id="UP001481872"/>
    </source>
</evidence>
<comment type="caution">
    <text evidence="1">The sequence shown here is derived from an EMBL/GenBank/DDBJ whole genome shotgun (WGS) entry which is preliminary data.</text>
</comment>
<dbReference type="Gene3D" id="2.30.30.100">
    <property type="match status" value="1"/>
</dbReference>
<reference evidence="1 2" key="1">
    <citation type="submission" date="2024-04" db="EMBL/GenBank/DDBJ databases">
        <title>Human intestinal bacterial collection.</title>
        <authorList>
            <person name="Pauvert C."/>
            <person name="Hitch T.C.A."/>
            <person name="Clavel T."/>
        </authorList>
    </citation>
    <scope>NUCLEOTIDE SEQUENCE [LARGE SCALE GENOMIC DNA]</scope>
    <source>
        <strain evidence="1 2">CLA-SR-H026</strain>
    </source>
</reference>
<name>A0ABV1J8S3_9FIRM</name>
<dbReference type="PANTHER" id="PTHR40026:SF1">
    <property type="entry name" value="PROTEIN VEG"/>
    <property type="match status" value="1"/>
</dbReference>
<dbReference type="InterPro" id="IPR009366">
    <property type="entry name" value="Protein_Veg"/>
</dbReference>
<protein>
    <submittedName>
        <fullName evidence="1">Veg family protein</fullName>
    </submittedName>
</protein>
<proteinExistence type="predicted"/>
<organism evidence="1 2">
    <name type="scientific">Aedoeadaptatus acetigenes</name>
    <dbReference type="NCBI Taxonomy" id="2981723"/>
    <lineage>
        <taxon>Bacteria</taxon>
        <taxon>Bacillati</taxon>
        <taxon>Bacillota</taxon>
        <taxon>Tissierellia</taxon>
        <taxon>Tissierellales</taxon>
        <taxon>Peptoniphilaceae</taxon>
        <taxon>Aedoeadaptatus</taxon>
    </lineage>
</organism>
<evidence type="ECO:0000313" key="1">
    <source>
        <dbReference type="EMBL" id="MEQ3353602.1"/>
    </source>
</evidence>
<dbReference type="PIRSF" id="PIRSF037257">
    <property type="entry name" value="DUF1021"/>
    <property type="match status" value="1"/>
</dbReference>
<sequence>MTQMDMIKNELSEHIGKEVIVKANRGRKRIVTRRGVLTAVYPSLFVISISSDDRTDRNISFTYADVLTSTVKIMILEEDVDTAKLKIS</sequence>
<dbReference type="EMBL" id="JBBNPS010000010">
    <property type="protein sequence ID" value="MEQ3353602.1"/>
    <property type="molecule type" value="Genomic_DNA"/>
</dbReference>
<dbReference type="Proteomes" id="UP001481872">
    <property type="component" value="Unassembled WGS sequence"/>
</dbReference>